<evidence type="ECO:0000256" key="10">
    <source>
        <dbReference type="ARBA" id="ARBA00022912"/>
    </source>
</evidence>
<dbReference type="PANTHER" id="PTHR43156">
    <property type="entry name" value="STAGE II SPORULATION PROTEIN E-RELATED"/>
    <property type="match status" value="1"/>
</dbReference>
<protein>
    <recommendedName>
        <fullName evidence="1">protein-serine/threonine phosphatase</fullName>
        <ecNumber evidence="1">3.1.3.16</ecNumber>
    </recommendedName>
    <alternativeName>
        <fullName evidence="15">Protein-serine/threonine phosphatase</fullName>
    </alternativeName>
    <alternativeName>
        <fullName evidence="14">Serine/threonine-protein kinase</fullName>
    </alternativeName>
</protein>
<dbReference type="RefSeq" id="WP_207246674.1">
    <property type="nucleotide sequence ID" value="NZ_JAFMOF010000001.1"/>
</dbReference>
<dbReference type="EMBL" id="JAFMOF010000001">
    <property type="protein sequence ID" value="MBO0651962.1"/>
    <property type="molecule type" value="Genomic_DNA"/>
</dbReference>
<evidence type="ECO:0000256" key="12">
    <source>
        <dbReference type="ARBA" id="ARBA00047761"/>
    </source>
</evidence>
<dbReference type="InterPro" id="IPR000014">
    <property type="entry name" value="PAS"/>
</dbReference>
<dbReference type="PANTHER" id="PTHR43156:SF2">
    <property type="entry name" value="STAGE II SPORULATION PROTEIN E"/>
    <property type="match status" value="1"/>
</dbReference>
<name>A0A939FIL8_9ACTN</name>
<organism evidence="17 18">
    <name type="scientific">Streptomyces triculaminicus</name>
    <dbReference type="NCBI Taxonomy" id="2816232"/>
    <lineage>
        <taxon>Bacteria</taxon>
        <taxon>Bacillati</taxon>
        <taxon>Actinomycetota</taxon>
        <taxon>Actinomycetes</taxon>
        <taxon>Kitasatosporales</taxon>
        <taxon>Streptomycetaceae</taxon>
        <taxon>Streptomyces</taxon>
    </lineage>
</organism>
<accession>A0A939FIL8</accession>
<dbReference type="Gene3D" id="3.60.40.10">
    <property type="entry name" value="PPM-type phosphatase domain"/>
    <property type="match status" value="1"/>
</dbReference>
<dbReference type="InterPro" id="IPR003018">
    <property type="entry name" value="GAF"/>
</dbReference>
<keyword evidence="8" id="KW-0067">ATP-binding</keyword>
<dbReference type="EC" id="3.1.3.16" evidence="1"/>
<dbReference type="InterPro" id="IPR013656">
    <property type="entry name" value="PAS_4"/>
</dbReference>
<keyword evidence="3" id="KW-0808">Transferase</keyword>
<dbReference type="PROSITE" id="PS50112">
    <property type="entry name" value="PAS"/>
    <property type="match status" value="1"/>
</dbReference>
<dbReference type="InterPro" id="IPR036457">
    <property type="entry name" value="PPM-type-like_dom_sf"/>
</dbReference>
<comment type="caution">
    <text evidence="17">The sequence shown here is derived from an EMBL/GenBank/DDBJ whole genome shotgun (WGS) entry which is preliminary data.</text>
</comment>
<dbReference type="InterPro" id="IPR035965">
    <property type="entry name" value="PAS-like_dom_sf"/>
</dbReference>
<dbReference type="Pfam" id="PF08448">
    <property type="entry name" value="PAS_4"/>
    <property type="match status" value="1"/>
</dbReference>
<dbReference type="Gene3D" id="3.30.450.20">
    <property type="entry name" value="PAS domain"/>
    <property type="match status" value="1"/>
</dbReference>
<dbReference type="GO" id="GO:0004722">
    <property type="term" value="F:protein serine/threonine phosphatase activity"/>
    <property type="evidence" value="ECO:0007669"/>
    <property type="project" value="UniProtKB-EC"/>
</dbReference>
<evidence type="ECO:0000256" key="11">
    <source>
        <dbReference type="ARBA" id="ARBA00023211"/>
    </source>
</evidence>
<keyword evidence="9" id="KW-0460">Magnesium</keyword>
<dbReference type="Proteomes" id="UP000664781">
    <property type="component" value="Unassembled WGS sequence"/>
</dbReference>
<keyword evidence="6" id="KW-0418">Kinase</keyword>
<dbReference type="CDD" id="cd00130">
    <property type="entry name" value="PAS"/>
    <property type="match status" value="1"/>
</dbReference>
<dbReference type="FunFam" id="3.60.40.10:FF:000005">
    <property type="entry name" value="Serine/threonine protein phosphatase"/>
    <property type="match status" value="1"/>
</dbReference>
<dbReference type="SUPFAM" id="SSF55781">
    <property type="entry name" value="GAF domain-like"/>
    <property type="match status" value="2"/>
</dbReference>
<evidence type="ECO:0000256" key="14">
    <source>
        <dbReference type="ARBA" id="ARBA00075117"/>
    </source>
</evidence>
<keyword evidence="4" id="KW-0479">Metal-binding</keyword>
<comment type="function">
    <text evidence="13">Primarily acts as an independent SigF regulator that is sensitive to the osmosensory signal, mediating the cross talk of PknD with the SigF regulon. Possesses both phosphatase and kinase activities. The kinase domain functions as a classic anti-sigma factor-like kinase to phosphorylate the anti-anti-sigma factor domain at the canonical regulatory site, and the phosphatase domain antagonizes this activity.</text>
</comment>
<dbReference type="InterPro" id="IPR001932">
    <property type="entry name" value="PPM-type_phosphatase-like_dom"/>
</dbReference>
<dbReference type="Pfam" id="PF07228">
    <property type="entry name" value="SpoIIE"/>
    <property type="match status" value="1"/>
</dbReference>
<dbReference type="SUPFAM" id="SSF81606">
    <property type="entry name" value="PP2C-like"/>
    <property type="match status" value="1"/>
</dbReference>
<dbReference type="GO" id="GO:0005524">
    <property type="term" value="F:ATP binding"/>
    <property type="evidence" value="ECO:0007669"/>
    <property type="project" value="UniProtKB-KW"/>
</dbReference>
<keyword evidence="10" id="KW-0904">Protein phosphatase</keyword>
<dbReference type="SMART" id="SM00065">
    <property type="entry name" value="GAF"/>
    <property type="match status" value="1"/>
</dbReference>
<dbReference type="GO" id="GO:0046872">
    <property type="term" value="F:metal ion binding"/>
    <property type="evidence" value="ECO:0007669"/>
    <property type="project" value="UniProtKB-KW"/>
</dbReference>
<evidence type="ECO:0000256" key="13">
    <source>
        <dbReference type="ARBA" id="ARBA00056274"/>
    </source>
</evidence>
<keyword evidence="11" id="KW-0464">Manganese</keyword>
<dbReference type="SMART" id="SM00331">
    <property type="entry name" value="PP2C_SIG"/>
    <property type="match status" value="1"/>
</dbReference>
<keyword evidence="2" id="KW-0597">Phosphoprotein</keyword>
<evidence type="ECO:0000256" key="9">
    <source>
        <dbReference type="ARBA" id="ARBA00022842"/>
    </source>
</evidence>
<reference evidence="17" key="1">
    <citation type="submission" date="2021-03" db="EMBL/GenBank/DDBJ databases">
        <title>Streptomyces strains.</title>
        <authorList>
            <person name="Lund M.B."/>
            <person name="Toerring T."/>
        </authorList>
    </citation>
    <scope>NUCLEOTIDE SEQUENCE</scope>
    <source>
        <strain evidence="17">JCM 4242</strain>
    </source>
</reference>
<evidence type="ECO:0000256" key="2">
    <source>
        <dbReference type="ARBA" id="ARBA00022553"/>
    </source>
</evidence>
<comment type="catalytic activity">
    <reaction evidence="12">
        <text>O-phospho-L-seryl-[protein] + H2O = L-seryl-[protein] + phosphate</text>
        <dbReference type="Rhea" id="RHEA:20629"/>
        <dbReference type="Rhea" id="RHEA-COMP:9863"/>
        <dbReference type="Rhea" id="RHEA-COMP:11604"/>
        <dbReference type="ChEBI" id="CHEBI:15377"/>
        <dbReference type="ChEBI" id="CHEBI:29999"/>
        <dbReference type="ChEBI" id="CHEBI:43474"/>
        <dbReference type="ChEBI" id="CHEBI:83421"/>
        <dbReference type="EC" id="3.1.3.16"/>
    </reaction>
</comment>
<dbReference type="InterPro" id="IPR029016">
    <property type="entry name" value="GAF-like_dom_sf"/>
</dbReference>
<feature type="domain" description="PAS" evidence="16">
    <location>
        <begin position="185"/>
        <end position="223"/>
    </location>
</feature>
<dbReference type="SUPFAM" id="SSF55785">
    <property type="entry name" value="PYP-like sensor domain (PAS domain)"/>
    <property type="match status" value="1"/>
</dbReference>
<keyword evidence="5" id="KW-0547">Nucleotide-binding</keyword>
<evidence type="ECO:0000256" key="7">
    <source>
        <dbReference type="ARBA" id="ARBA00022801"/>
    </source>
</evidence>
<gene>
    <name evidence="17" type="ORF">J1792_03865</name>
</gene>
<keyword evidence="18" id="KW-1185">Reference proteome</keyword>
<dbReference type="InterPro" id="IPR052016">
    <property type="entry name" value="Bact_Sigma-Reg"/>
</dbReference>
<keyword evidence="7" id="KW-0378">Hydrolase</keyword>
<sequence length="704" mass="74913">MSGRGKQPDAAGLLDEALVRAVHRTGASGGSVYLLDQEEQTLVTAVMCGGPAEVTEPWWRLAVSRQSPAPQAVREDRLVWVGSQEDMARQYPRGAATFPHRTTMACTPLRGVHRCWGALSLSWHVGRSSRITRRERGQILFSARRIARVLDEAGDRPEIPDRPRVVPVHLAAAEPVQPALAAADLVERLPEGVLAMDRTGRVTFVSNTAVDLLGRTHEQLLGRVLWEAVPWLGTGACMETYRAAWFSGEPVACTAERPPGRWLDIRLYPDAGGISVLIAPSRTADAAQRRPVGAAAESAAAAGRIHQLMHLAAALTETVSVQDVVDLIEELVLPTFGADGLIMATAEAGRLVSIGSLGYDPALIDQLEGLPMDADTTPVGHALATGAPSFFANRAELSHGYPDTPQLSDKQAWAFLPLITSGRPIGCCVLAYSRPHDFSVDERATLTPLASLIAQALDRARLYDAKHNLAHALQKRLLPRALPTVAGLNVAARYLPTSHGLDIGGDFYDLVRLTDTTVAAVIGDVQGHDVTAAALMGQVRTVIHSHATSGAGAYPDEVLGRTNRDLTDMDPGRFITCLYAHLDLASRRITLASAGHPPPLLHRPGHRAGTVDVDPGPPLGIGFDAPYAVTTLSVPAGAVLALYTDGLVETSGTDIDETTADIARALADASGLPLHHVIDSLVQHACPTGQHADDIALLLLQPTA</sequence>
<evidence type="ECO:0000256" key="8">
    <source>
        <dbReference type="ARBA" id="ARBA00022840"/>
    </source>
</evidence>
<proteinExistence type="predicted"/>
<evidence type="ECO:0000256" key="15">
    <source>
        <dbReference type="ARBA" id="ARBA00081350"/>
    </source>
</evidence>
<dbReference type="AlphaFoldDB" id="A0A939FIL8"/>
<dbReference type="GO" id="GO:0016301">
    <property type="term" value="F:kinase activity"/>
    <property type="evidence" value="ECO:0007669"/>
    <property type="project" value="UniProtKB-KW"/>
</dbReference>
<dbReference type="Pfam" id="PF13185">
    <property type="entry name" value="GAF_2"/>
    <property type="match status" value="1"/>
</dbReference>
<evidence type="ECO:0000256" key="5">
    <source>
        <dbReference type="ARBA" id="ARBA00022741"/>
    </source>
</evidence>
<evidence type="ECO:0000256" key="6">
    <source>
        <dbReference type="ARBA" id="ARBA00022777"/>
    </source>
</evidence>
<evidence type="ECO:0000256" key="4">
    <source>
        <dbReference type="ARBA" id="ARBA00022723"/>
    </source>
</evidence>
<evidence type="ECO:0000259" key="16">
    <source>
        <dbReference type="PROSITE" id="PS50112"/>
    </source>
</evidence>
<evidence type="ECO:0000256" key="1">
    <source>
        <dbReference type="ARBA" id="ARBA00013081"/>
    </source>
</evidence>
<dbReference type="Gene3D" id="3.30.450.40">
    <property type="match status" value="2"/>
</dbReference>
<evidence type="ECO:0000313" key="18">
    <source>
        <dbReference type="Proteomes" id="UP000664781"/>
    </source>
</evidence>
<evidence type="ECO:0000256" key="3">
    <source>
        <dbReference type="ARBA" id="ARBA00022679"/>
    </source>
</evidence>
<evidence type="ECO:0000313" key="17">
    <source>
        <dbReference type="EMBL" id="MBO0651962.1"/>
    </source>
</evidence>